<organism evidence="1 2">
    <name type="scientific">Plectus sambesii</name>
    <dbReference type="NCBI Taxonomy" id="2011161"/>
    <lineage>
        <taxon>Eukaryota</taxon>
        <taxon>Metazoa</taxon>
        <taxon>Ecdysozoa</taxon>
        <taxon>Nematoda</taxon>
        <taxon>Chromadorea</taxon>
        <taxon>Plectida</taxon>
        <taxon>Plectina</taxon>
        <taxon>Plectoidea</taxon>
        <taxon>Plectidae</taxon>
        <taxon>Plectus</taxon>
    </lineage>
</organism>
<keyword evidence="1" id="KW-1185">Reference proteome</keyword>
<dbReference type="WBParaSite" id="PSAMB.scaffold2200size24653.g16773.t1">
    <property type="protein sequence ID" value="PSAMB.scaffold2200size24653.g16773.t1"/>
    <property type="gene ID" value="PSAMB.scaffold2200size24653.g16773"/>
</dbReference>
<proteinExistence type="predicted"/>
<dbReference type="Proteomes" id="UP000887566">
    <property type="component" value="Unplaced"/>
</dbReference>
<evidence type="ECO:0000313" key="1">
    <source>
        <dbReference type="Proteomes" id="UP000887566"/>
    </source>
</evidence>
<sequence length="144" mass="16592">MNEEIKECSTDGREAEEDNINPNEKLLIDKHEYLDCVAPIHKGFNYKAIGEKYEIEPKTLTIIERLYRYSQCPLSGCPAGWWGPLLWPVVAIRHWTMVGATGRASAGLSPVYSQHSCYQFPDPRRDEHLGWVRGRPQRELNPRP</sequence>
<dbReference type="AlphaFoldDB" id="A0A914VNV1"/>
<reference evidence="2" key="1">
    <citation type="submission" date="2022-11" db="UniProtKB">
        <authorList>
            <consortium name="WormBaseParasite"/>
        </authorList>
    </citation>
    <scope>IDENTIFICATION</scope>
</reference>
<name>A0A914VNV1_9BILA</name>
<protein>
    <submittedName>
        <fullName evidence="2">Uncharacterized protein</fullName>
    </submittedName>
</protein>
<evidence type="ECO:0000313" key="2">
    <source>
        <dbReference type="WBParaSite" id="PSAMB.scaffold2200size24653.g16773.t1"/>
    </source>
</evidence>
<accession>A0A914VNV1</accession>